<evidence type="ECO:0000313" key="1">
    <source>
        <dbReference type="EMBL" id="KUG03576.1"/>
    </source>
</evidence>
<name>A0A0W8E4J7_9ZZZZ</name>
<dbReference type="EMBL" id="LNQE01001877">
    <property type="protein sequence ID" value="KUG03576.1"/>
    <property type="molecule type" value="Genomic_DNA"/>
</dbReference>
<dbReference type="AlphaFoldDB" id="A0A0W8E4J7"/>
<proteinExistence type="predicted"/>
<sequence>MRIYSIKPIDFINHRAQMPLRAEDLLDENVFEDVWLPSGDDPETDIFHLLEQNRLSR</sequence>
<organism evidence="1">
    <name type="scientific">hydrocarbon metagenome</name>
    <dbReference type="NCBI Taxonomy" id="938273"/>
    <lineage>
        <taxon>unclassified sequences</taxon>
        <taxon>metagenomes</taxon>
        <taxon>ecological metagenomes</taxon>
    </lineage>
</organism>
<comment type="caution">
    <text evidence="1">The sequence shown here is derived from an EMBL/GenBank/DDBJ whole genome shotgun (WGS) entry which is preliminary data.</text>
</comment>
<protein>
    <submittedName>
        <fullName evidence="1">Uncharacterized protein</fullName>
    </submittedName>
</protein>
<reference evidence="1" key="1">
    <citation type="journal article" date="2015" name="Proc. Natl. Acad. Sci. U.S.A.">
        <title>Networks of energetic and metabolic interactions define dynamics in microbial communities.</title>
        <authorList>
            <person name="Embree M."/>
            <person name="Liu J.K."/>
            <person name="Al-Bassam M.M."/>
            <person name="Zengler K."/>
        </authorList>
    </citation>
    <scope>NUCLEOTIDE SEQUENCE</scope>
</reference>
<accession>A0A0W8E4J7</accession>
<gene>
    <name evidence="1" type="ORF">ASZ90_019009</name>
</gene>